<evidence type="ECO:0000313" key="10">
    <source>
        <dbReference type="Proteomes" id="UP001153069"/>
    </source>
</evidence>
<comment type="subcellular location">
    <subcellularLocation>
        <location evidence="1">Cell membrane</location>
        <topology evidence="1">Multi-pass membrane protein</topology>
    </subcellularLocation>
</comment>
<dbReference type="InterPro" id="IPR005115">
    <property type="entry name" value="Gly_transporter"/>
</dbReference>
<feature type="transmembrane region" description="Helical" evidence="7">
    <location>
        <begin position="185"/>
        <end position="203"/>
    </location>
</feature>
<reference evidence="9" key="1">
    <citation type="submission" date="2020-06" db="EMBL/GenBank/DDBJ databases">
        <authorList>
            <consortium name="Plant Systems Biology data submission"/>
        </authorList>
    </citation>
    <scope>NUCLEOTIDE SEQUENCE</scope>
    <source>
        <strain evidence="9">D6</strain>
    </source>
</reference>
<keyword evidence="3 7" id="KW-0812">Transmembrane</keyword>
<evidence type="ECO:0000256" key="3">
    <source>
        <dbReference type="ARBA" id="ARBA00022692"/>
    </source>
</evidence>
<dbReference type="AlphaFoldDB" id="A0A9N8DEG4"/>
<evidence type="ECO:0000259" key="8">
    <source>
        <dbReference type="PROSITE" id="PS50222"/>
    </source>
</evidence>
<dbReference type="PROSITE" id="PS00018">
    <property type="entry name" value="EF_HAND_1"/>
    <property type="match status" value="2"/>
</dbReference>
<dbReference type="Pfam" id="PF03458">
    <property type="entry name" value="Gly_transporter"/>
    <property type="match status" value="2"/>
</dbReference>
<feature type="transmembrane region" description="Helical" evidence="7">
    <location>
        <begin position="293"/>
        <end position="313"/>
    </location>
</feature>
<comment type="caution">
    <text evidence="9">The sequence shown here is derived from an EMBL/GenBank/DDBJ whole genome shotgun (WGS) entry which is preliminary data.</text>
</comment>
<evidence type="ECO:0000313" key="9">
    <source>
        <dbReference type="EMBL" id="CAB9499244.1"/>
    </source>
</evidence>
<evidence type="ECO:0000256" key="5">
    <source>
        <dbReference type="ARBA" id="ARBA00022989"/>
    </source>
</evidence>
<dbReference type="GO" id="GO:0005886">
    <property type="term" value="C:plasma membrane"/>
    <property type="evidence" value="ECO:0007669"/>
    <property type="project" value="UniProtKB-SubCell"/>
</dbReference>
<dbReference type="Pfam" id="PF13202">
    <property type="entry name" value="EF-hand_5"/>
    <property type="match status" value="2"/>
</dbReference>
<protein>
    <submittedName>
        <fullName evidence="9">Membrane</fullName>
    </submittedName>
</protein>
<keyword evidence="6 7" id="KW-0472">Membrane</keyword>
<feature type="transmembrane region" description="Helical" evidence="7">
    <location>
        <begin position="344"/>
        <end position="365"/>
    </location>
</feature>
<dbReference type="Gene3D" id="1.10.238.10">
    <property type="entry name" value="EF-hand"/>
    <property type="match status" value="1"/>
</dbReference>
<dbReference type="PANTHER" id="PTHR30506">
    <property type="entry name" value="INNER MEMBRANE PROTEIN"/>
    <property type="match status" value="1"/>
</dbReference>
<proteinExistence type="predicted"/>
<dbReference type="PANTHER" id="PTHR30506:SF3">
    <property type="entry name" value="UPF0126 INNER MEMBRANE PROTEIN YADS-RELATED"/>
    <property type="match status" value="1"/>
</dbReference>
<dbReference type="EMBL" id="CAICTM010000055">
    <property type="protein sequence ID" value="CAB9499244.1"/>
    <property type="molecule type" value="Genomic_DNA"/>
</dbReference>
<evidence type="ECO:0000256" key="6">
    <source>
        <dbReference type="ARBA" id="ARBA00023136"/>
    </source>
</evidence>
<keyword evidence="4" id="KW-0106">Calcium</keyword>
<feature type="transmembrane region" description="Helical" evidence="7">
    <location>
        <begin position="143"/>
        <end position="165"/>
    </location>
</feature>
<evidence type="ECO:0000256" key="4">
    <source>
        <dbReference type="ARBA" id="ARBA00022837"/>
    </source>
</evidence>
<keyword evidence="10" id="KW-1185">Reference proteome</keyword>
<dbReference type="InterPro" id="IPR002048">
    <property type="entry name" value="EF_hand_dom"/>
</dbReference>
<organism evidence="9 10">
    <name type="scientific">Seminavis robusta</name>
    <dbReference type="NCBI Taxonomy" id="568900"/>
    <lineage>
        <taxon>Eukaryota</taxon>
        <taxon>Sar</taxon>
        <taxon>Stramenopiles</taxon>
        <taxon>Ochrophyta</taxon>
        <taxon>Bacillariophyta</taxon>
        <taxon>Bacillariophyceae</taxon>
        <taxon>Bacillariophycidae</taxon>
        <taxon>Naviculales</taxon>
        <taxon>Naviculaceae</taxon>
        <taxon>Seminavis</taxon>
    </lineage>
</organism>
<evidence type="ECO:0000256" key="1">
    <source>
        <dbReference type="ARBA" id="ARBA00004651"/>
    </source>
</evidence>
<evidence type="ECO:0000256" key="2">
    <source>
        <dbReference type="ARBA" id="ARBA00022475"/>
    </source>
</evidence>
<dbReference type="GO" id="GO:0005509">
    <property type="term" value="F:calcium ion binding"/>
    <property type="evidence" value="ECO:0007669"/>
    <property type="project" value="InterPro"/>
</dbReference>
<keyword evidence="2" id="KW-1003">Cell membrane</keyword>
<gene>
    <name evidence="9" type="ORF">SEMRO_56_G033010.1</name>
</gene>
<accession>A0A9N8DEG4</accession>
<feature type="domain" description="EF-hand" evidence="8">
    <location>
        <begin position="254"/>
        <end position="289"/>
    </location>
</feature>
<dbReference type="OrthoDB" id="46860at2759"/>
<name>A0A9N8DEG4_9STRA</name>
<keyword evidence="5 7" id="KW-1133">Transmembrane helix</keyword>
<sequence length="413" mass="45109">MMQARLITLPLLFRPYASSLRSSVFRPTIRRTKTSSSSSSKRVEIDELSSKHGVRLTQTEQRMLRQQLDSNGDGIITRRELQKAGRKALESQWERELCLQVIEQPVSYTSRMAATFLSVLDYSGTALFAIVGTQLAGEAGMNLVGCTLVGCITCLGGGTLNNLLYGSSASLLGRPGVFWVTTPSYLVTAVAASMATFFLWPVYCRNQARNEMEEFIGKDNLEEDGSISLQTFVKACQRNPEFTQKVASAFGVDPTAISASELFQLVDTDKSNHIELDEMQALVGKRFDASPTIYALDTLALAAFAVVGVNGAIGRGLPPLVAATSGVTMCFGGIMRDVMCGREVAIGGQSYAFTTGAGSLMYVLLRELRLRQRVIPIPLIARMVIAFSTTVSLRVFEFWQGAPLLQSMHHEIN</sequence>
<evidence type="ECO:0000256" key="7">
    <source>
        <dbReference type="SAM" id="Phobius"/>
    </source>
</evidence>
<dbReference type="Proteomes" id="UP001153069">
    <property type="component" value="Unassembled WGS sequence"/>
</dbReference>
<dbReference type="InterPro" id="IPR011992">
    <property type="entry name" value="EF-hand-dom_pair"/>
</dbReference>
<dbReference type="InterPro" id="IPR018247">
    <property type="entry name" value="EF_Hand_1_Ca_BS"/>
</dbReference>
<dbReference type="SUPFAM" id="SSF47473">
    <property type="entry name" value="EF-hand"/>
    <property type="match status" value="1"/>
</dbReference>
<dbReference type="PROSITE" id="PS50222">
    <property type="entry name" value="EF_HAND_2"/>
    <property type="match status" value="1"/>
</dbReference>